<gene>
    <name evidence="2" type="ORF">CVIC9261_00525</name>
</gene>
<dbReference type="PANTHER" id="PTHR12526:SF630">
    <property type="entry name" value="GLYCOSYLTRANSFERASE"/>
    <property type="match status" value="1"/>
</dbReference>
<accession>A0ABZ2E810</accession>
<dbReference type="EMBL" id="CP144916">
    <property type="protein sequence ID" value="WWC41855.1"/>
    <property type="molecule type" value="Genomic_DNA"/>
</dbReference>
<evidence type="ECO:0000259" key="1">
    <source>
        <dbReference type="Pfam" id="PF00534"/>
    </source>
</evidence>
<dbReference type="InterPro" id="IPR001296">
    <property type="entry name" value="Glyco_trans_1"/>
</dbReference>
<dbReference type="CDD" id="cd03820">
    <property type="entry name" value="GT4_AmsD-like"/>
    <property type="match status" value="1"/>
</dbReference>
<organism evidence="2 3">
    <name type="scientific">Campylobacter vicugnae</name>
    <dbReference type="NCBI Taxonomy" id="1660076"/>
    <lineage>
        <taxon>Bacteria</taxon>
        <taxon>Pseudomonadati</taxon>
        <taxon>Campylobacterota</taxon>
        <taxon>Epsilonproteobacteria</taxon>
        <taxon>Campylobacterales</taxon>
        <taxon>Campylobacteraceae</taxon>
        <taxon>Campylobacter</taxon>
    </lineage>
</organism>
<dbReference type="GeneID" id="93112549"/>
<dbReference type="Proteomes" id="UP001318120">
    <property type="component" value="Chromosome"/>
</dbReference>
<dbReference type="RefSeq" id="WP_180383996.1">
    <property type="nucleotide sequence ID" value="NZ_CP144916.1"/>
</dbReference>
<keyword evidence="2" id="KW-0328">Glycosyltransferase</keyword>
<evidence type="ECO:0000313" key="3">
    <source>
        <dbReference type="Proteomes" id="UP001318120"/>
    </source>
</evidence>
<dbReference type="PANTHER" id="PTHR12526">
    <property type="entry name" value="GLYCOSYLTRANSFERASE"/>
    <property type="match status" value="1"/>
</dbReference>
<protein>
    <submittedName>
        <fullName evidence="2">Glycosyltransferase family 4 protein</fullName>
        <ecNumber evidence="2">2.4.-.-</ecNumber>
    </submittedName>
</protein>
<dbReference type="GO" id="GO:0016757">
    <property type="term" value="F:glycosyltransferase activity"/>
    <property type="evidence" value="ECO:0007669"/>
    <property type="project" value="UniProtKB-KW"/>
</dbReference>
<evidence type="ECO:0000313" key="2">
    <source>
        <dbReference type="EMBL" id="WWC41855.1"/>
    </source>
</evidence>
<feature type="domain" description="Glycosyl transferase family 1" evidence="1">
    <location>
        <begin position="188"/>
        <end position="349"/>
    </location>
</feature>
<dbReference type="Gene3D" id="3.40.50.2000">
    <property type="entry name" value="Glycogen Phosphorylase B"/>
    <property type="match status" value="2"/>
</dbReference>
<dbReference type="SUPFAM" id="SSF53756">
    <property type="entry name" value="UDP-Glycosyltransferase/glycogen phosphorylase"/>
    <property type="match status" value="1"/>
</dbReference>
<reference evidence="2 3" key="1">
    <citation type="journal article" date="2017" name="Genome Biol. Evol.">
        <title>Comparative Genomic Analysis Identifies a Campylobacter Clade Deficient in Selenium Metabolism.</title>
        <authorList>
            <person name="Miller W.G."/>
            <person name="Yee E."/>
            <person name="Lopes B.S."/>
            <person name="Chapman M.H."/>
            <person name="Huynh S."/>
            <person name="Bono J.L."/>
            <person name="Parker C.T."/>
            <person name="Strachan N.J.C."/>
            <person name="Forbes K.J."/>
        </authorList>
    </citation>
    <scope>NUCLEOTIDE SEQUENCE [LARGE SCALE GENOMIC DNA]</scope>
    <source>
        <strain evidence="2 3">RM9261</strain>
    </source>
</reference>
<keyword evidence="2" id="KW-0808">Transferase</keyword>
<name>A0ABZ2E810_9BACT</name>
<dbReference type="EC" id="2.4.-.-" evidence="2"/>
<dbReference type="Pfam" id="PF00534">
    <property type="entry name" value="Glycos_transf_1"/>
    <property type="match status" value="1"/>
</dbReference>
<keyword evidence="3" id="KW-1185">Reference proteome</keyword>
<sequence>MKKILIVVPDLSIVGGRERVVANLSNELVKNYKIYITSIFNANKNIVFDYSKNIELIKLSDIKEITLPNVKNQFFKILRELARPLVRFANRIIIKIMSRRFIKLAKKIEPDFIIDNSDSFINGKFVLKNSAVIKLIHGKFDIYKNFNLDGLQNFVLLSSQELDNYKTKYPNSNFYIIPNFLPNISNLNTNYSQKVVVSVGRLSKEKGFLRLIDIWKLIQDSKEFKDWKLHIVGDGELKEKIENKIKDLNLTNSIILKPFTKDVESEYLSASIYAMTSHFEGLPMVLIEAQSYALPTIAFDVATGPSDIIENEKSGYLIEDNNLNEYATKLKTLMSDENLRAKMGAKSKEIVKSKFSKEVVMKQWMELFERIKNKDNYWEVK</sequence>
<proteinExistence type="predicted"/>